<organism evidence="3 4">
    <name type="scientific">Candidatus Thiomargarita nelsonii</name>
    <dbReference type="NCBI Taxonomy" id="1003181"/>
    <lineage>
        <taxon>Bacteria</taxon>
        <taxon>Pseudomonadati</taxon>
        <taxon>Pseudomonadota</taxon>
        <taxon>Gammaproteobacteria</taxon>
        <taxon>Thiotrichales</taxon>
        <taxon>Thiotrichaceae</taxon>
        <taxon>Thiomargarita</taxon>
    </lineage>
</organism>
<proteinExistence type="predicted"/>
<feature type="chain" id="PRO_5020023000" evidence="2">
    <location>
        <begin position="28"/>
        <end position="2053"/>
    </location>
</feature>
<dbReference type="PANTHER" id="PTHR23303">
    <property type="entry name" value="CARBOXYPEPTIDASE REGULATORY REGION-CONTAINING"/>
    <property type="match status" value="1"/>
</dbReference>
<keyword evidence="1 2" id="KW-0732">Signal</keyword>
<dbReference type="InterPro" id="IPR051417">
    <property type="entry name" value="SDr/BOS_complex"/>
</dbReference>
<evidence type="ECO:0000313" key="4">
    <source>
        <dbReference type="Proteomes" id="UP000030428"/>
    </source>
</evidence>
<keyword evidence="4" id="KW-1185">Reference proteome</keyword>
<dbReference type="Gene3D" id="2.60.40.1120">
    <property type="entry name" value="Carboxypeptidase-like, regulatory domain"/>
    <property type="match status" value="11"/>
</dbReference>
<sequence>MFFGKKLSLTLALVLTLITSLQGESYAIEGGGHITGTVADNVGNPLKDIWVTAYRWDGSRWDRARYDRTEVSGNYAIGGLDTGTYRIKFYDSSRTYATEYYDNALDIESATDISVTANTITSNINAQLVLKGQITGTVTDSAGNPLQSISVTAYRWDGSRWNSVRSDYTNASGSYDIGGLDTGTYRVNFSHYTYVNEYYDNALDIDSATDISVTANTITSNINAQLALKSHITGTVTDSAGNPLENINVTAYRWDGSRWDYVRSDYTNASGSYNIGSLESATYRVKFSRSAYATEYYDNAPDIDSATDISVTGNTTTSNINAQLALKGQITGTVTDSAGNPLESIRVTAYRWDGSRWDSANSERTDASGSYDIRLDADTYRVKFDRYNYVTEYYDNALDIDSATDIAVTANATTSNINAQLASLKGQITGTVTDSAGNPLQSISVTAYRWDGSRWNSVRSDYTNASGSYDIGGLDTGTYRVNFSHYTYVNEYYDNALDIDSATDISVTANTITSNINAQLVLKSQITGTVTDSAGNPLENINVTAYRWDGSRWDWVSSDYTNASGSYNIGGLDTGTYRVRFSHSNYVTEYYDNALDIDSATDISVTANTTTSNINAQLASLKGHIIGTVTDSAGNPLRYINVTAYRWDGSRWDWVSSDDTNASGSYNIGGLDTGTYRVKFGDSYHSSVYTKYYDNALDIDSATDISVTANTITSNINAQLVLKGQITGTVTDSAGNPLRYIDVTAYRWDGSRWDRARYGRTDVSGSYDIRLDTGTYRVMFSHYNYATEYYDNALDIDSATDIAVTANTTTSNINAQLVLRGHITGTVTDSAGNPLRYINVTAYRWDGSRWDYAKLERTDASGSYNIGGLDAGTYRVKFDRYDYVTEYYENALDIDSATDISVTGNATTSNINAQLALKGHITGTVTDSARNPLENINVRAYRWNGSRWDSVRSDYTNASGSYNIGGLDAGTYRVNFSRSSYSAYTTEYYDNALDIDSAMDISVTANTTTSNINAQLALKGQLTGTVTDSAGNPLKSIKVTAYRWDGSSWKSVRSDQTDASGSYDIGRLDAGTYRIKFYDSSNTYATEYYDNALNINSATDITVTANMTTSNINAQLALTGRITGTVTDSSGNPLQSISVTAYRWDDSRWDRAINDHTDASGSYKIGRLDTGTYRIEFYDSSNTYVNEYYDNALDIDSATDISVTANTTSNINAQLALKGHITGTVTDSAENPLESIRVTAYRWDGSRWNRANSEWTDASGSYDIRLDAATYRIEFYDSSRTYATEYYDNALDIDSATDIAVTTGATTSNINAQLVLKGHITGTVTDSAGNPLEDIWVMAYRWNGTSWDSPNSGRTDASGSYDIPLDAGTYRIEFYDSSRTYAIEYYNGALNINRATDIVVTTGATTSNINAQLALAGHITGTVTDSTGNPLKSIWVIPYRWDGGRWNLVRYDLTDASGSYNISGLAVGTYRLWFRDNSGTYAAEYYDDVPDFDSATDLVVTSGTTISNTDAQLDLAAHITGTVTDSAGNPLKEINVAAYRWNGNRWVWVSADLTLESGSYDLGTLKTGTYRLRFRDASGTYRTEYYDNVLDFENATDLAITVGTTTSNINAQLDLAGHITGMVTDSGGYSLSNIGVTAYRWNGTRWVWANLTFTNSAGYYDLGGLASDIYHVRFRDASMTYVIEYYDDAPNISSSTEIAVTAGATTSDINAVLAAFVRRSKAVSEGTPYSLWEQMNSSSSLIAAEHLVIGDIDGSGQDDVIFDFGDGLWVWMNNKEWVQLHSSSAHKLFTGDIDGTGQDDVIVDFGDAIWLWMNNSEWFQLQSSSPQSMVMGDIDGNGENDVFIDFGTGIWLWMNQSEWLQLYTISSQSMVMGDVDGSGQDDVIFDFGTDILLFMNNSEKLQLQNLSSQGMVMGDVDGSGEDDVIFDSGAGIWLFLNNSETRKLHDLSSQSMVTGDIDGNGQDDVIFDFGEQDGIWLLMNNSEWLLLHILSSQHLSTGDVDGSGLDDVIVDLGENYGIWVWLNNSIWVQLHSLSSETVIDEMLSDDGDLMLLP</sequence>
<dbReference type="PANTHER" id="PTHR23303:SF14">
    <property type="entry name" value="BOS COMPLEX SUBUNIT NOMO1-RELATED"/>
    <property type="match status" value="1"/>
</dbReference>
<dbReference type="InterPro" id="IPR028994">
    <property type="entry name" value="Integrin_alpha_N"/>
</dbReference>
<dbReference type="SUPFAM" id="SSF69318">
    <property type="entry name" value="Integrin alpha N-terminal domain"/>
    <property type="match status" value="1"/>
</dbReference>
<dbReference type="SUPFAM" id="SSF49478">
    <property type="entry name" value="Cna protein B-type domain"/>
    <property type="match status" value="1"/>
</dbReference>
<gene>
    <name evidence="3" type="ORF">PN36_08530</name>
</gene>
<dbReference type="SUPFAM" id="SSF49464">
    <property type="entry name" value="Carboxypeptidase regulatory domain-like"/>
    <property type="match status" value="6"/>
</dbReference>
<dbReference type="SUPFAM" id="SSF49452">
    <property type="entry name" value="Starch-binding domain-like"/>
    <property type="match status" value="9"/>
</dbReference>
<dbReference type="Gene3D" id="2.60.40.10">
    <property type="entry name" value="Immunoglobulins"/>
    <property type="match status" value="3"/>
</dbReference>
<dbReference type="InterPro" id="IPR008969">
    <property type="entry name" value="CarboxyPept-like_regulatory"/>
</dbReference>
<feature type="signal peptide" evidence="2">
    <location>
        <begin position="1"/>
        <end position="27"/>
    </location>
</feature>
<dbReference type="InterPro" id="IPR013784">
    <property type="entry name" value="Carb-bd-like_fold"/>
</dbReference>
<accession>A0A0A6P9G3</accession>
<comment type="caution">
    <text evidence="3">The sequence shown here is derived from an EMBL/GenBank/DDBJ whole genome shotgun (WGS) entry which is preliminary data.</text>
</comment>
<dbReference type="Proteomes" id="UP000030428">
    <property type="component" value="Unassembled WGS sequence"/>
</dbReference>
<dbReference type="InterPro" id="IPR013783">
    <property type="entry name" value="Ig-like_fold"/>
</dbReference>
<dbReference type="Pfam" id="PF13620">
    <property type="entry name" value="CarboxypepD_reg"/>
    <property type="match status" value="11"/>
</dbReference>
<dbReference type="EMBL" id="JSZA02000025">
    <property type="protein sequence ID" value="KHD06894.2"/>
    <property type="molecule type" value="Genomic_DNA"/>
</dbReference>
<evidence type="ECO:0000313" key="3">
    <source>
        <dbReference type="EMBL" id="KHD06894.2"/>
    </source>
</evidence>
<reference evidence="3 4" key="1">
    <citation type="journal article" date="2016" name="Front. Microbiol.">
        <title>Single-Cell (Meta-)Genomics of a Dimorphic Candidatus Thiomargarita nelsonii Reveals Genomic Plasticity.</title>
        <authorList>
            <person name="Flood B.E."/>
            <person name="Fliss P."/>
            <person name="Jones D.S."/>
            <person name="Dick G.J."/>
            <person name="Jain S."/>
            <person name="Kaster A.K."/>
            <person name="Winkel M."/>
            <person name="Mussmann M."/>
            <person name="Bailey J."/>
        </authorList>
    </citation>
    <scope>NUCLEOTIDE SEQUENCE [LARGE SCALE GENOMIC DNA]</scope>
    <source>
        <strain evidence="3">Hydrate Ridge</strain>
    </source>
</reference>
<evidence type="ECO:0000256" key="1">
    <source>
        <dbReference type="ARBA" id="ARBA00022729"/>
    </source>
</evidence>
<evidence type="ECO:0000256" key="2">
    <source>
        <dbReference type="SAM" id="SignalP"/>
    </source>
</evidence>
<dbReference type="GO" id="GO:0030246">
    <property type="term" value="F:carbohydrate binding"/>
    <property type="evidence" value="ECO:0007669"/>
    <property type="project" value="InterPro"/>
</dbReference>
<name>A0A0A6P9G3_9GAMM</name>
<protein>
    <submittedName>
        <fullName evidence="3">Uncharacterized protein</fullName>
    </submittedName>
</protein>